<sequence>MLGEGISVEFPLWYTHHAISLLMKKRGFDVPEDVLAFASEGRLSDSWVRDWNDPCGNISEVQVMVGMMSQTQNARQSR</sequence>
<keyword evidence="2" id="KW-1185">Reference proteome</keyword>
<evidence type="ECO:0000313" key="1">
    <source>
        <dbReference type="EMBL" id="GGE15229.1"/>
    </source>
</evidence>
<organism evidence="1 2">
    <name type="scientific">Primorskyibacter flagellatus</name>
    <dbReference type="NCBI Taxonomy" id="1387277"/>
    <lineage>
        <taxon>Bacteria</taxon>
        <taxon>Pseudomonadati</taxon>
        <taxon>Pseudomonadota</taxon>
        <taxon>Alphaproteobacteria</taxon>
        <taxon>Rhodobacterales</taxon>
        <taxon>Roseobacteraceae</taxon>
        <taxon>Primorskyibacter</taxon>
    </lineage>
</organism>
<protein>
    <submittedName>
        <fullName evidence="1">Uncharacterized protein</fullName>
    </submittedName>
</protein>
<name>A0A916ZVU4_9RHOB</name>
<dbReference type="AlphaFoldDB" id="A0A916ZVU4"/>
<evidence type="ECO:0000313" key="2">
    <source>
        <dbReference type="Proteomes" id="UP000612855"/>
    </source>
</evidence>
<comment type="caution">
    <text evidence="1">The sequence shown here is derived from an EMBL/GenBank/DDBJ whole genome shotgun (WGS) entry which is preliminary data.</text>
</comment>
<proteinExistence type="predicted"/>
<accession>A0A916ZVU4</accession>
<dbReference type="EMBL" id="BMFJ01000001">
    <property type="protein sequence ID" value="GGE15229.1"/>
    <property type="molecule type" value="Genomic_DNA"/>
</dbReference>
<gene>
    <name evidence="1" type="ORF">GCM10011360_00060</name>
</gene>
<dbReference type="Proteomes" id="UP000612855">
    <property type="component" value="Unassembled WGS sequence"/>
</dbReference>
<reference evidence="2" key="1">
    <citation type="journal article" date="2019" name="Int. J. Syst. Evol. Microbiol.">
        <title>The Global Catalogue of Microorganisms (GCM) 10K type strain sequencing project: providing services to taxonomists for standard genome sequencing and annotation.</title>
        <authorList>
            <consortium name="The Broad Institute Genomics Platform"/>
            <consortium name="The Broad Institute Genome Sequencing Center for Infectious Disease"/>
            <person name="Wu L."/>
            <person name="Ma J."/>
        </authorList>
    </citation>
    <scope>NUCLEOTIDE SEQUENCE [LARGE SCALE GENOMIC DNA]</scope>
    <source>
        <strain evidence="2">CGMCC 1.12664</strain>
    </source>
</reference>